<feature type="transmembrane region" description="Helical" evidence="6">
    <location>
        <begin position="226"/>
        <end position="251"/>
    </location>
</feature>
<dbReference type="Proteomes" id="UP001623660">
    <property type="component" value="Unassembled WGS sequence"/>
</dbReference>
<evidence type="ECO:0000256" key="3">
    <source>
        <dbReference type="ARBA" id="ARBA00022989"/>
    </source>
</evidence>
<sequence length="256" mass="27826">MFNDEVNKLSEVAVKKVMFLKQSKSRYIIASALAGMFVGFGIILIFTIGGLLSSANAPAAKIVMGVSFGIALSLVLAAGSELFTGNNMIMPIGALEKKVTWSSVWSIWIFSYIGNILGSVVLAALFIQSGLWKGPTAQFILKTSTAKMTAPYIELFARGILCNILVCLAVWCFFKLKDETAKLIMVFWCLFAFITSGFEHSVANMTLLSIVLMIPHKAPVSLNGFMYNLTAVTLGNIVGGMIFVGIAYWYISNKKA</sequence>
<feature type="transmembrane region" description="Helical" evidence="6">
    <location>
        <begin position="186"/>
        <end position="214"/>
    </location>
</feature>
<accession>A0ABW8SJR8</accession>
<feature type="transmembrane region" description="Helical" evidence="6">
    <location>
        <begin position="62"/>
        <end position="83"/>
    </location>
</feature>
<keyword evidence="4 6" id="KW-0472">Membrane</keyword>
<dbReference type="InterPro" id="IPR023271">
    <property type="entry name" value="Aquaporin-like"/>
</dbReference>
<dbReference type="Pfam" id="PF01226">
    <property type="entry name" value="Form_Nir_trans"/>
    <property type="match status" value="1"/>
</dbReference>
<organism evidence="7 8">
    <name type="scientific">Candidatus Clostridium eludens</name>
    <dbReference type="NCBI Taxonomy" id="3381663"/>
    <lineage>
        <taxon>Bacteria</taxon>
        <taxon>Bacillati</taxon>
        <taxon>Bacillota</taxon>
        <taxon>Clostridia</taxon>
        <taxon>Eubacteriales</taxon>
        <taxon>Clostridiaceae</taxon>
        <taxon>Clostridium</taxon>
    </lineage>
</organism>
<comment type="caution">
    <text evidence="7">The sequence shown here is derived from an EMBL/GenBank/DDBJ whole genome shotgun (WGS) entry which is preliminary data.</text>
</comment>
<comment type="subcellular location">
    <subcellularLocation>
        <location evidence="1">Membrane</location>
        <topology evidence="1">Multi-pass membrane protein</topology>
    </subcellularLocation>
</comment>
<keyword evidence="3 6" id="KW-1133">Transmembrane helix</keyword>
<reference evidence="7 8" key="1">
    <citation type="submission" date="2024-11" db="EMBL/GenBank/DDBJ databases">
        <authorList>
            <person name="Heng Y.C."/>
            <person name="Lim A.C.H."/>
            <person name="Lee J.K.Y."/>
            <person name="Kittelmann S."/>
        </authorList>
    </citation>
    <scope>NUCLEOTIDE SEQUENCE [LARGE SCALE GENOMIC DNA]</scope>
    <source>
        <strain evidence="7 8">WILCCON 0269</strain>
    </source>
</reference>
<evidence type="ECO:0000313" key="8">
    <source>
        <dbReference type="Proteomes" id="UP001623660"/>
    </source>
</evidence>
<gene>
    <name evidence="7" type="ORF">ACJDU8_10550</name>
</gene>
<dbReference type="PANTHER" id="PTHR30520">
    <property type="entry name" value="FORMATE TRANSPORTER-RELATED"/>
    <property type="match status" value="1"/>
</dbReference>
<dbReference type="InterPro" id="IPR000292">
    <property type="entry name" value="For/NO2_transpt"/>
</dbReference>
<dbReference type="PANTHER" id="PTHR30520:SF8">
    <property type="entry name" value="NITRITE TRANSPORTER NIRC"/>
    <property type="match status" value="1"/>
</dbReference>
<dbReference type="InterPro" id="IPR024002">
    <property type="entry name" value="For/NO2_transpt_CS"/>
</dbReference>
<keyword evidence="8" id="KW-1185">Reference proteome</keyword>
<dbReference type="Gene3D" id="1.20.1080.10">
    <property type="entry name" value="Glycerol uptake facilitator protein"/>
    <property type="match status" value="1"/>
</dbReference>
<dbReference type="EMBL" id="JBJHZX010000014">
    <property type="protein sequence ID" value="MFL0196001.1"/>
    <property type="molecule type" value="Genomic_DNA"/>
</dbReference>
<comment type="similarity">
    <text evidence="5">Belongs to the FNT transporter (TC 1.A.16) family.</text>
</comment>
<evidence type="ECO:0000256" key="2">
    <source>
        <dbReference type="ARBA" id="ARBA00022692"/>
    </source>
</evidence>
<evidence type="ECO:0000313" key="7">
    <source>
        <dbReference type="EMBL" id="MFL0196001.1"/>
    </source>
</evidence>
<evidence type="ECO:0000256" key="5">
    <source>
        <dbReference type="ARBA" id="ARBA00049660"/>
    </source>
</evidence>
<feature type="transmembrane region" description="Helical" evidence="6">
    <location>
        <begin position="104"/>
        <end position="127"/>
    </location>
</feature>
<evidence type="ECO:0000256" key="4">
    <source>
        <dbReference type="ARBA" id="ARBA00023136"/>
    </source>
</evidence>
<protein>
    <submittedName>
        <fullName evidence="7">Formate/nitrite transporter family protein</fullName>
    </submittedName>
</protein>
<proteinExistence type="inferred from homology"/>
<feature type="transmembrane region" description="Helical" evidence="6">
    <location>
        <begin position="27"/>
        <end position="50"/>
    </location>
</feature>
<name>A0ABW8SJR8_9CLOT</name>
<evidence type="ECO:0000256" key="6">
    <source>
        <dbReference type="SAM" id="Phobius"/>
    </source>
</evidence>
<evidence type="ECO:0000256" key="1">
    <source>
        <dbReference type="ARBA" id="ARBA00004141"/>
    </source>
</evidence>
<dbReference type="PROSITE" id="PS01006">
    <property type="entry name" value="FORMATE_NITRITE_TP_2"/>
    <property type="match status" value="1"/>
</dbReference>
<keyword evidence="2 6" id="KW-0812">Transmembrane</keyword>
<dbReference type="RefSeq" id="WP_406792117.1">
    <property type="nucleotide sequence ID" value="NZ_JBJHZX010000014.1"/>
</dbReference>
<feature type="transmembrane region" description="Helical" evidence="6">
    <location>
        <begin position="155"/>
        <end position="174"/>
    </location>
</feature>